<reference evidence="1" key="1">
    <citation type="journal article" date="2023" name="Nat. Microbiol.">
        <title>Babesia duncani multi-omics identifies virulence factors and drug targets.</title>
        <authorList>
            <person name="Singh P."/>
            <person name="Lonardi S."/>
            <person name="Liang Q."/>
            <person name="Vydyam P."/>
            <person name="Khabirova E."/>
            <person name="Fang T."/>
            <person name="Gihaz S."/>
            <person name="Thekkiniath J."/>
            <person name="Munshi M."/>
            <person name="Abel S."/>
            <person name="Ciampossin L."/>
            <person name="Batugedara G."/>
            <person name="Gupta M."/>
            <person name="Lu X.M."/>
            <person name="Lenz T."/>
            <person name="Chakravarty S."/>
            <person name="Cornillot E."/>
            <person name="Hu Y."/>
            <person name="Ma W."/>
            <person name="Gonzalez L.M."/>
            <person name="Sanchez S."/>
            <person name="Estrada K."/>
            <person name="Sanchez-Flores A."/>
            <person name="Montero E."/>
            <person name="Harb O.S."/>
            <person name="Le Roch K.G."/>
            <person name="Mamoun C.B."/>
        </authorList>
    </citation>
    <scope>NUCLEOTIDE SEQUENCE</scope>
    <source>
        <strain evidence="1">WA1</strain>
    </source>
</reference>
<dbReference type="EMBL" id="JALLKP010000001">
    <property type="protein sequence ID" value="KAK2197470.1"/>
    <property type="molecule type" value="Genomic_DNA"/>
</dbReference>
<evidence type="ECO:0000313" key="2">
    <source>
        <dbReference type="Proteomes" id="UP001214638"/>
    </source>
</evidence>
<protein>
    <submittedName>
        <fullName evidence="1">Uncharacterized protein</fullName>
    </submittedName>
</protein>
<sequence length="171" mass="18957">MQIDQCPQVVMQQCQLDQHLATRPFPPGPIDALFIQSENGHLLTSRKHAIAVAQQEDTCSAPTLRNYLHKITHRLYVPQSTSTFAQATTLIAKVSKQNSHLQCEAKVKASEEGDVMTFKLGALVATHNRASLVTTIEWDNGIQEPGTLQCAALNLLTQLKDTLKNHEKLSF</sequence>
<keyword evidence="2" id="KW-1185">Reference proteome</keyword>
<dbReference type="RefSeq" id="XP_067804312.1">
    <property type="nucleotide sequence ID" value="XM_067945521.1"/>
</dbReference>
<evidence type="ECO:0000313" key="1">
    <source>
        <dbReference type="EMBL" id="KAK2197470.1"/>
    </source>
</evidence>
<dbReference type="Proteomes" id="UP001214638">
    <property type="component" value="Unassembled WGS sequence"/>
</dbReference>
<organism evidence="1 2">
    <name type="scientific">Babesia duncani</name>
    <dbReference type="NCBI Taxonomy" id="323732"/>
    <lineage>
        <taxon>Eukaryota</taxon>
        <taxon>Sar</taxon>
        <taxon>Alveolata</taxon>
        <taxon>Apicomplexa</taxon>
        <taxon>Aconoidasida</taxon>
        <taxon>Piroplasmida</taxon>
        <taxon>Babesiidae</taxon>
        <taxon>Babesia</taxon>
    </lineage>
</organism>
<name>A0AAD9UQ42_9APIC</name>
<dbReference type="GeneID" id="94334768"/>
<accession>A0AAD9UQ42</accession>
<proteinExistence type="predicted"/>
<dbReference type="AlphaFoldDB" id="A0AAD9UQ42"/>
<gene>
    <name evidence="1" type="ORF">BdWA1_000470</name>
</gene>
<dbReference type="KEGG" id="bdw:94334768"/>
<comment type="caution">
    <text evidence="1">The sequence shown here is derived from an EMBL/GenBank/DDBJ whole genome shotgun (WGS) entry which is preliminary data.</text>
</comment>